<dbReference type="InterPro" id="IPR014962">
    <property type="entry name" value="YolD"/>
</dbReference>
<dbReference type="EMBL" id="NFDG01000054">
    <property type="protein sequence ID" value="OTY24674.1"/>
    <property type="molecule type" value="Genomic_DNA"/>
</dbReference>
<dbReference type="Pfam" id="PF08863">
    <property type="entry name" value="YolD"/>
    <property type="match status" value="1"/>
</dbReference>
<accession>A0A243AJL7</accession>
<name>A0A243AJL7_BACTU</name>
<evidence type="ECO:0000313" key="3">
    <source>
        <dbReference type="Proteomes" id="UP000194860"/>
    </source>
</evidence>
<reference evidence="2 3" key="1">
    <citation type="submission" date="2016-10" db="EMBL/GenBank/DDBJ databases">
        <title>Comparative genomics of Bacillus thuringiensis reveals a path to pathogens against multiple invertebrate hosts.</title>
        <authorList>
            <person name="Zheng J."/>
            <person name="Gao Q."/>
            <person name="Liu H."/>
            <person name="Peng D."/>
            <person name="Ruan L."/>
            <person name="Sun M."/>
        </authorList>
    </citation>
    <scope>NUCLEOTIDE SEQUENCE [LARGE SCALE GENOMIC DNA]</scope>
    <source>
        <strain evidence="2">BGSC 4BM1</strain>
    </source>
</reference>
<comment type="caution">
    <text evidence="2">The sequence shown here is derived from an EMBL/GenBank/DDBJ whole genome shotgun (WGS) entry which is preliminary data.</text>
</comment>
<sequence>MASMPEQYERIREMLNYLNKVPKSIVTEDMKEQLQIGLVQLLQNKEKILISYYRDGMVHDIYINILHIEPMTRTIYYTDAFSLNTGFKFYVKINLFREWEGAYMYEPKMKETENSVIEFIESVENEKKKADAYQLLEIFEEVTGYDAKMWGPSIIGFGSYHYKYASGREGDAPLVGFSPRKAKISLYLTYESEEREKLLVKFGKHTKSKACIYVNKLADIDIDVLKDLIKQTVETYQNLYPNE</sequence>
<dbReference type="Proteomes" id="UP000194860">
    <property type="component" value="Unassembled WGS sequence"/>
</dbReference>
<protein>
    <recommendedName>
        <fullName evidence="1">YdhG-like domain-containing protein</fullName>
    </recommendedName>
</protein>
<dbReference type="PANTHER" id="PTHR40051:SF1">
    <property type="entry name" value="YOLD-LIKE FAMILY PROTEIN"/>
    <property type="match status" value="1"/>
</dbReference>
<proteinExistence type="predicted"/>
<dbReference type="Pfam" id="PF08818">
    <property type="entry name" value="DUF1801"/>
    <property type="match status" value="1"/>
</dbReference>
<dbReference type="PANTHER" id="PTHR40051">
    <property type="entry name" value="IG HYPOTHETICAL 15966"/>
    <property type="match status" value="1"/>
</dbReference>
<evidence type="ECO:0000313" key="2">
    <source>
        <dbReference type="EMBL" id="OTY24674.1"/>
    </source>
</evidence>
<organism evidence="2 3">
    <name type="scientific">Bacillus thuringiensis serovar navarrensis</name>
    <dbReference type="NCBI Taxonomy" id="339658"/>
    <lineage>
        <taxon>Bacteria</taxon>
        <taxon>Bacillati</taxon>
        <taxon>Bacillota</taxon>
        <taxon>Bacilli</taxon>
        <taxon>Bacillales</taxon>
        <taxon>Bacillaceae</taxon>
        <taxon>Bacillus</taxon>
        <taxon>Bacillus cereus group</taxon>
    </lineage>
</organism>
<feature type="domain" description="YdhG-like" evidence="1">
    <location>
        <begin position="128"/>
        <end position="233"/>
    </location>
</feature>
<dbReference type="SUPFAM" id="SSF159888">
    <property type="entry name" value="YdhG-like"/>
    <property type="match status" value="1"/>
</dbReference>
<evidence type="ECO:0000259" key="1">
    <source>
        <dbReference type="Pfam" id="PF08818"/>
    </source>
</evidence>
<dbReference type="InterPro" id="IPR014922">
    <property type="entry name" value="YdhG-like"/>
</dbReference>
<dbReference type="AlphaFoldDB" id="A0A243AJL7"/>
<gene>
    <name evidence="2" type="ORF">BK732_07430</name>
</gene>